<proteinExistence type="predicted"/>
<keyword evidence="2" id="KW-1185">Reference proteome</keyword>
<gene>
    <name evidence="1" type="ORF">DNH61_21390</name>
</gene>
<comment type="caution">
    <text evidence="1">The sequence shown here is derived from an EMBL/GenBank/DDBJ whole genome shotgun (WGS) entry which is preliminary data.</text>
</comment>
<reference evidence="1 2" key="1">
    <citation type="submission" date="2018-06" db="EMBL/GenBank/DDBJ databases">
        <title>Paenibacillus imtechensis sp. nov.</title>
        <authorList>
            <person name="Pinnaka A.K."/>
            <person name="Singh H."/>
            <person name="Kaur M."/>
        </authorList>
    </citation>
    <scope>NUCLEOTIDE SEQUENCE [LARGE SCALE GENOMIC DNA]</scope>
    <source>
        <strain evidence="1 2">SMB1</strain>
    </source>
</reference>
<evidence type="ECO:0000313" key="2">
    <source>
        <dbReference type="Proteomes" id="UP000249522"/>
    </source>
</evidence>
<sequence length="125" mass="14135">MTMENRTGRELEYEKGIIGLLLNIGKWHNTEKAAQIEKVAHSDNKKRKIEIIADVHTHFPQLPTTKWFTINLIDGDLTPETIHIYVNPIDEKYIELSTANAQAAGGPQGTVMSIENKLKPGLMWN</sequence>
<evidence type="ECO:0000313" key="1">
    <source>
        <dbReference type="EMBL" id="PZD93759.1"/>
    </source>
</evidence>
<name>A0A2W1L4E1_9BACL</name>
<dbReference type="AlphaFoldDB" id="A0A2W1L4E1"/>
<protein>
    <submittedName>
        <fullName evidence="1">Uncharacterized protein</fullName>
    </submittedName>
</protein>
<dbReference type="EMBL" id="QKRB01000056">
    <property type="protein sequence ID" value="PZD93759.1"/>
    <property type="molecule type" value="Genomic_DNA"/>
</dbReference>
<accession>A0A2W1L4E1</accession>
<organism evidence="1 2">
    <name type="scientific">Paenibacillus sambharensis</name>
    <dbReference type="NCBI Taxonomy" id="1803190"/>
    <lineage>
        <taxon>Bacteria</taxon>
        <taxon>Bacillati</taxon>
        <taxon>Bacillota</taxon>
        <taxon>Bacilli</taxon>
        <taxon>Bacillales</taxon>
        <taxon>Paenibacillaceae</taxon>
        <taxon>Paenibacillus</taxon>
    </lineage>
</organism>
<dbReference type="Proteomes" id="UP000249522">
    <property type="component" value="Unassembled WGS sequence"/>
</dbReference>
<dbReference type="RefSeq" id="WP_111148875.1">
    <property type="nucleotide sequence ID" value="NZ_QKRB01000056.1"/>
</dbReference>